<evidence type="ECO:0000313" key="2">
    <source>
        <dbReference type="EMBL" id="KAF9440147.1"/>
    </source>
</evidence>
<feature type="compositionally biased region" description="Low complexity" evidence="1">
    <location>
        <begin position="40"/>
        <end position="57"/>
    </location>
</feature>
<accession>A0A9P5WXA5</accession>
<feature type="region of interest" description="Disordered" evidence="1">
    <location>
        <begin position="18"/>
        <end position="71"/>
    </location>
</feature>
<organism evidence="2 3">
    <name type="scientific">Macrolepiota fuliginosa MF-IS2</name>
    <dbReference type="NCBI Taxonomy" id="1400762"/>
    <lineage>
        <taxon>Eukaryota</taxon>
        <taxon>Fungi</taxon>
        <taxon>Dikarya</taxon>
        <taxon>Basidiomycota</taxon>
        <taxon>Agaricomycotina</taxon>
        <taxon>Agaricomycetes</taxon>
        <taxon>Agaricomycetidae</taxon>
        <taxon>Agaricales</taxon>
        <taxon>Agaricineae</taxon>
        <taxon>Agaricaceae</taxon>
        <taxon>Macrolepiota</taxon>
    </lineage>
</organism>
<sequence>MSSRVAWSSARQIIISASPPRALTPREDSPLTPLPSVHTSMSPLSSLPSIHSHLSSLSPPPPSLAPSVTESLEGPAKRLVLSQFMGNEDSGHQSPPLVPMDIDSLPGLVPITTGNTICPLFDFKGVCMNTCLAEVSRDEELGDFTYPRCWMDNPLTRSEPYKPFSKDTDTLVILSRPFVSRSCIPDINPDNFCILTFCLAGFDDSIDLSNLIYLHLKCYFSGTSISQIQHFSIEINLATTYGFNALKHDIKALVPQLGMFK</sequence>
<evidence type="ECO:0000313" key="3">
    <source>
        <dbReference type="Proteomes" id="UP000807342"/>
    </source>
</evidence>
<name>A0A9P5WXA5_9AGAR</name>
<protein>
    <submittedName>
        <fullName evidence="2">Uncharacterized protein</fullName>
    </submittedName>
</protein>
<comment type="caution">
    <text evidence="2">The sequence shown here is derived from an EMBL/GenBank/DDBJ whole genome shotgun (WGS) entry which is preliminary data.</text>
</comment>
<gene>
    <name evidence="2" type="ORF">P691DRAFT_768203</name>
</gene>
<proteinExistence type="predicted"/>
<reference evidence="2" key="1">
    <citation type="submission" date="2020-11" db="EMBL/GenBank/DDBJ databases">
        <authorList>
            <consortium name="DOE Joint Genome Institute"/>
            <person name="Ahrendt S."/>
            <person name="Riley R."/>
            <person name="Andreopoulos W."/>
            <person name="Labutti K."/>
            <person name="Pangilinan J."/>
            <person name="Ruiz-Duenas F.J."/>
            <person name="Barrasa J.M."/>
            <person name="Sanchez-Garcia M."/>
            <person name="Camarero S."/>
            <person name="Miyauchi S."/>
            <person name="Serrano A."/>
            <person name="Linde D."/>
            <person name="Babiker R."/>
            <person name="Drula E."/>
            <person name="Ayuso-Fernandez I."/>
            <person name="Pacheco R."/>
            <person name="Padilla G."/>
            <person name="Ferreira P."/>
            <person name="Barriuso J."/>
            <person name="Kellner H."/>
            <person name="Castanera R."/>
            <person name="Alfaro M."/>
            <person name="Ramirez L."/>
            <person name="Pisabarro A.G."/>
            <person name="Kuo A."/>
            <person name="Tritt A."/>
            <person name="Lipzen A."/>
            <person name="He G."/>
            <person name="Yan M."/>
            <person name="Ng V."/>
            <person name="Cullen D."/>
            <person name="Martin F."/>
            <person name="Rosso M.-N."/>
            <person name="Henrissat B."/>
            <person name="Hibbett D."/>
            <person name="Martinez A.T."/>
            <person name="Grigoriev I.V."/>
        </authorList>
    </citation>
    <scope>NUCLEOTIDE SEQUENCE</scope>
    <source>
        <strain evidence="2">MF-IS2</strain>
    </source>
</reference>
<dbReference type="Proteomes" id="UP000807342">
    <property type="component" value="Unassembled WGS sequence"/>
</dbReference>
<keyword evidence="3" id="KW-1185">Reference proteome</keyword>
<dbReference type="AlphaFoldDB" id="A0A9P5WXA5"/>
<dbReference type="EMBL" id="MU152812">
    <property type="protein sequence ID" value="KAF9440147.1"/>
    <property type="molecule type" value="Genomic_DNA"/>
</dbReference>
<evidence type="ECO:0000256" key="1">
    <source>
        <dbReference type="SAM" id="MobiDB-lite"/>
    </source>
</evidence>